<dbReference type="EMBL" id="CACRUT010000006">
    <property type="protein sequence ID" value="VYT77337.1"/>
    <property type="molecule type" value="Genomic_DNA"/>
</dbReference>
<protein>
    <submittedName>
        <fullName evidence="2">Uncharacterized protein</fullName>
    </submittedName>
</protein>
<dbReference type="AlphaFoldDB" id="A0A6N2ZGX1"/>
<evidence type="ECO:0000313" key="2">
    <source>
        <dbReference type="EMBL" id="VYT77337.1"/>
    </source>
</evidence>
<evidence type="ECO:0000256" key="1">
    <source>
        <dbReference type="SAM" id="MobiDB-lite"/>
    </source>
</evidence>
<accession>A0A6N2ZGX1</accession>
<reference evidence="2" key="1">
    <citation type="submission" date="2019-11" db="EMBL/GenBank/DDBJ databases">
        <authorList>
            <person name="Feng L."/>
        </authorList>
    </citation>
    <scope>NUCLEOTIDE SEQUENCE</scope>
    <source>
        <strain evidence="2">PclaraLFYP37</strain>
    </source>
</reference>
<sequence>MAKSQFRWCVTRLFVPHLDVRRKYAILAPSGKGKMKAGNVFRYHNENHKARSAQPPKNGVTSKAFQLTKRHSEPTGFSFPNRENNGIRSRLSHGFKALVPPISA</sequence>
<feature type="region of interest" description="Disordered" evidence="1">
    <location>
        <begin position="48"/>
        <end position="84"/>
    </location>
</feature>
<proteinExistence type="predicted"/>
<dbReference type="RefSeq" id="WP_021981637.1">
    <property type="nucleotide sequence ID" value="NZ_CABMOJ010000022.1"/>
</dbReference>
<dbReference type="GeneID" id="93559209"/>
<gene>
    <name evidence="2" type="ORF">PCLFYP37_01083</name>
</gene>
<organism evidence="2">
    <name type="scientific">Paraprevotella clara</name>
    <dbReference type="NCBI Taxonomy" id="454154"/>
    <lineage>
        <taxon>Bacteria</taxon>
        <taxon>Pseudomonadati</taxon>
        <taxon>Bacteroidota</taxon>
        <taxon>Bacteroidia</taxon>
        <taxon>Bacteroidales</taxon>
        <taxon>Prevotellaceae</taxon>
        <taxon>Paraprevotella</taxon>
    </lineage>
</organism>
<name>A0A6N2ZGX1_9BACT</name>